<keyword evidence="2" id="KW-0560">Oxidoreductase</keyword>
<evidence type="ECO:0000256" key="2">
    <source>
        <dbReference type="ARBA" id="ARBA00023002"/>
    </source>
</evidence>
<dbReference type="InterPro" id="IPR001670">
    <property type="entry name" value="ADH_Fe/GldA"/>
</dbReference>
<dbReference type="Proteomes" id="UP001431776">
    <property type="component" value="Unassembled WGS sequence"/>
</dbReference>
<protein>
    <submittedName>
        <fullName evidence="5">Iron-containing alcohol dehydrogenase</fullName>
    </submittedName>
</protein>
<comment type="similarity">
    <text evidence="1">Belongs to the iron-containing alcohol dehydrogenase family.</text>
</comment>
<evidence type="ECO:0000256" key="1">
    <source>
        <dbReference type="ARBA" id="ARBA00007358"/>
    </source>
</evidence>
<dbReference type="PANTHER" id="PTHR11496:SF102">
    <property type="entry name" value="ALCOHOL DEHYDROGENASE 4"/>
    <property type="match status" value="1"/>
</dbReference>
<dbReference type="RefSeq" id="WP_349245158.1">
    <property type="nucleotide sequence ID" value="NZ_JASCXX010000013.1"/>
</dbReference>
<dbReference type="InterPro" id="IPR056798">
    <property type="entry name" value="ADH_Fe_C"/>
</dbReference>
<feature type="domain" description="Fe-containing alcohol dehydrogenase-like C-terminal" evidence="4">
    <location>
        <begin position="189"/>
        <end position="386"/>
    </location>
</feature>
<dbReference type="GO" id="GO:0004022">
    <property type="term" value="F:alcohol dehydrogenase (NAD+) activity"/>
    <property type="evidence" value="ECO:0007669"/>
    <property type="project" value="TreeGrafter"/>
</dbReference>
<reference evidence="5" key="1">
    <citation type="submission" date="2023-05" db="EMBL/GenBank/DDBJ databases">
        <title>Anaerotaeda fermentans gen. nov., sp. nov., a novel anaerobic planctomycete of the new family within the order Sedimentisphaerales isolated from Taman Peninsula, Russia.</title>
        <authorList>
            <person name="Khomyakova M.A."/>
            <person name="Merkel A.Y."/>
            <person name="Slobodkin A.I."/>
        </authorList>
    </citation>
    <scope>NUCLEOTIDE SEQUENCE</scope>
    <source>
        <strain evidence="5">M17dextr</strain>
    </source>
</reference>
<comment type="caution">
    <text evidence="5">The sequence shown here is derived from an EMBL/GenBank/DDBJ whole genome shotgun (WGS) entry which is preliminary data.</text>
</comment>
<dbReference type="Pfam" id="PF25137">
    <property type="entry name" value="ADH_Fe_C"/>
    <property type="match status" value="1"/>
</dbReference>
<proteinExistence type="inferred from homology"/>
<name>A0AAW6U1D1_9BACT</name>
<gene>
    <name evidence="5" type="ORF">QJ522_11890</name>
</gene>
<evidence type="ECO:0000313" key="5">
    <source>
        <dbReference type="EMBL" id="MDI6449749.1"/>
    </source>
</evidence>
<dbReference type="FunFam" id="3.40.50.1970:FF:000003">
    <property type="entry name" value="Alcohol dehydrogenase, iron-containing"/>
    <property type="match status" value="1"/>
</dbReference>
<keyword evidence="6" id="KW-1185">Reference proteome</keyword>
<dbReference type="PANTHER" id="PTHR11496">
    <property type="entry name" value="ALCOHOL DEHYDROGENASE"/>
    <property type="match status" value="1"/>
</dbReference>
<evidence type="ECO:0000259" key="4">
    <source>
        <dbReference type="Pfam" id="PF25137"/>
    </source>
</evidence>
<evidence type="ECO:0000259" key="3">
    <source>
        <dbReference type="Pfam" id="PF00465"/>
    </source>
</evidence>
<dbReference type="AlphaFoldDB" id="A0AAW6U1D1"/>
<dbReference type="Gene3D" id="3.40.50.1970">
    <property type="match status" value="1"/>
</dbReference>
<dbReference type="EMBL" id="JASCXX010000013">
    <property type="protein sequence ID" value="MDI6449749.1"/>
    <property type="molecule type" value="Genomic_DNA"/>
</dbReference>
<feature type="domain" description="Alcohol dehydrogenase iron-type/glycerol dehydrogenase GldA" evidence="3">
    <location>
        <begin position="12"/>
        <end position="178"/>
    </location>
</feature>
<evidence type="ECO:0000313" key="6">
    <source>
        <dbReference type="Proteomes" id="UP001431776"/>
    </source>
</evidence>
<dbReference type="CDD" id="cd08183">
    <property type="entry name" value="Fe-ADH-like"/>
    <property type="match status" value="1"/>
</dbReference>
<accession>A0AAW6U1D1</accession>
<sequence length="388" mass="40459">MAEMRFEFATANRIVFGPGVAADLPQITASLGDRPFVLTGGTPEHYEQIVKLLTETNLEPTTFGIRGEPTTETVSAAAAAARQARADVVVGIGGGSAIDAGKAVAAMLTNEGNIEDYLEVVGLGKPLKNRSAPYIAVPTTAGTGAEVTRNAVLLVREHRVKVSMRSPFLLPEVALVDPLLTHSMAPDVTAATGLDALTQLIEAFVTKKANPLTDGICREGLRCAARSLRRAFEDGDDATARQDMALAALFSGLALANAGLGAVHGFAGPLGGMIGAPHGVVCGRLLPHVMAANVKALQARVPDSPALARFDEIAWIVTGDDSARASDGVAWVDDLCHVLTLPGLRRHGLTEADFPDAVAQAKKASSMKGNPIELHDDELTAILAVAMD</sequence>
<dbReference type="SUPFAM" id="SSF56796">
    <property type="entry name" value="Dehydroquinate synthase-like"/>
    <property type="match status" value="1"/>
</dbReference>
<dbReference type="GO" id="GO:0046872">
    <property type="term" value="F:metal ion binding"/>
    <property type="evidence" value="ECO:0007669"/>
    <property type="project" value="InterPro"/>
</dbReference>
<organism evidence="5 6">
    <name type="scientific">Anaerobaca lacustris</name>
    <dbReference type="NCBI Taxonomy" id="3044600"/>
    <lineage>
        <taxon>Bacteria</taxon>
        <taxon>Pseudomonadati</taxon>
        <taxon>Planctomycetota</taxon>
        <taxon>Phycisphaerae</taxon>
        <taxon>Sedimentisphaerales</taxon>
        <taxon>Anaerobacaceae</taxon>
        <taxon>Anaerobaca</taxon>
    </lineage>
</organism>
<dbReference type="Pfam" id="PF00465">
    <property type="entry name" value="Fe-ADH"/>
    <property type="match status" value="1"/>
</dbReference>
<dbReference type="InterPro" id="IPR039697">
    <property type="entry name" value="Alcohol_dehydrogenase_Fe"/>
</dbReference>
<dbReference type="Gene3D" id="1.20.1090.10">
    <property type="entry name" value="Dehydroquinate synthase-like - alpha domain"/>
    <property type="match status" value="1"/>
</dbReference>